<dbReference type="InterPro" id="IPR000843">
    <property type="entry name" value="HTH_LacI"/>
</dbReference>
<dbReference type="GO" id="GO:0003700">
    <property type="term" value="F:DNA-binding transcription factor activity"/>
    <property type="evidence" value="ECO:0007669"/>
    <property type="project" value="TreeGrafter"/>
</dbReference>
<gene>
    <name evidence="5" type="ORF">QE405_003344</name>
</gene>
<protein>
    <submittedName>
        <fullName evidence="5">LacI family transcriptional regulator</fullName>
    </submittedName>
</protein>
<feature type="domain" description="HTH lacI-type" evidence="4">
    <location>
        <begin position="5"/>
        <end position="59"/>
    </location>
</feature>
<reference evidence="5" key="1">
    <citation type="submission" date="2023-07" db="EMBL/GenBank/DDBJ databases">
        <title>Functional and genomic diversity of the sorghum phyllosphere microbiome.</title>
        <authorList>
            <person name="Shade A."/>
        </authorList>
    </citation>
    <scope>NUCLEOTIDE SEQUENCE</scope>
    <source>
        <strain evidence="5">SORGH_AS_1067</strain>
    </source>
</reference>
<name>A0AAJ1U190_9ACTN</name>
<dbReference type="PROSITE" id="PS50932">
    <property type="entry name" value="HTH_LACI_2"/>
    <property type="match status" value="1"/>
</dbReference>
<dbReference type="PANTHER" id="PTHR30146:SF138">
    <property type="entry name" value="TRANSCRIPTIONAL REGULATORY PROTEIN"/>
    <property type="match status" value="1"/>
</dbReference>
<dbReference type="GO" id="GO:0000976">
    <property type="term" value="F:transcription cis-regulatory region binding"/>
    <property type="evidence" value="ECO:0007669"/>
    <property type="project" value="TreeGrafter"/>
</dbReference>
<dbReference type="InterPro" id="IPR010982">
    <property type="entry name" value="Lambda_DNA-bd_dom_sf"/>
</dbReference>
<dbReference type="PROSITE" id="PS00356">
    <property type="entry name" value="HTH_LACI_1"/>
    <property type="match status" value="1"/>
</dbReference>
<dbReference type="PANTHER" id="PTHR30146">
    <property type="entry name" value="LACI-RELATED TRANSCRIPTIONAL REPRESSOR"/>
    <property type="match status" value="1"/>
</dbReference>
<dbReference type="Gene3D" id="3.40.50.2300">
    <property type="match status" value="2"/>
</dbReference>
<dbReference type="CDD" id="cd06267">
    <property type="entry name" value="PBP1_LacI_sugar_binding-like"/>
    <property type="match status" value="1"/>
</dbReference>
<dbReference type="SUPFAM" id="SSF47413">
    <property type="entry name" value="lambda repressor-like DNA-binding domains"/>
    <property type="match status" value="1"/>
</dbReference>
<dbReference type="CDD" id="cd01392">
    <property type="entry name" value="HTH_LacI"/>
    <property type="match status" value="1"/>
</dbReference>
<accession>A0AAJ1U190</accession>
<dbReference type="RefSeq" id="WP_307202867.1">
    <property type="nucleotide sequence ID" value="NZ_JAUTAN010000001.1"/>
</dbReference>
<evidence type="ECO:0000256" key="2">
    <source>
        <dbReference type="ARBA" id="ARBA00023125"/>
    </source>
</evidence>
<dbReference type="InterPro" id="IPR028082">
    <property type="entry name" value="Peripla_BP_I"/>
</dbReference>
<dbReference type="SUPFAM" id="SSF53822">
    <property type="entry name" value="Periplasmic binding protein-like I"/>
    <property type="match status" value="1"/>
</dbReference>
<dbReference type="SMART" id="SM00354">
    <property type="entry name" value="HTH_LACI"/>
    <property type="match status" value="1"/>
</dbReference>
<keyword evidence="1" id="KW-0805">Transcription regulation</keyword>
<evidence type="ECO:0000256" key="1">
    <source>
        <dbReference type="ARBA" id="ARBA00023015"/>
    </source>
</evidence>
<dbReference type="Pfam" id="PF13377">
    <property type="entry name" value="Peripla_BP_3"/>
    <property type="match status" value="1"/>
</dbReference>
<comment type="caution">
    <text evidence="5">The sequence shown here is derived from an EMBL/GenBank/DDBJ whole genome shotgun (WGS) entry which is preliminary data.</text>
</comment>
<dbReference type="Pfam" id="PF00356">
    <property type="entry name" value="LacI"/>
    <property type="match status" value="1"/>
</dbReference>
<dbReference type="Gene3D" id="1.10.260.40">
    <property type="entry name" value="lambda repressor-like DNA-binding domains"/>
    <property type="match status" value="1"/>
</dbReference>
<evidence type="ECO:0000313" key="6">
    <source>
        <dbReference type="Proteomes" id="UP001239215"/>
    </source>
</evidence>
<keyword evidence="3" id="KW-0804">Transcription</keyword>
<evidence type="ECO:0000256" key="3">
    <source>
        <dbReference type="ARBA" id="ARBA00023163"/>
    </source>
</evidence>
<evidence type="ECO:0000259" key="4">
    <source>
        <dbReference type="PROSITE" id="PS50932"/>
    </source>
</evidence>
<keyword evidence="2" id="KW-0238">DNA-binding</keyword>
<evidence type="ECO:0000313" key="5">
    <source>
        <dbReference type="EMBL" id="MDQ1106060.1"/>
    </source>
</evidence>
<dbReference type="InterPro" id="IPR046335">
    <property type="entry name" value="LacI/GalR-like_sensor"/>
</dbReference>
<dbReference type="AlphaFoldDB" id="A0AAJ1U190"/>
<sequence>MAGRARIGDVAKLAGVSTATVSRVLTGNVPVSPQLRERVLDAAAQLDYSVNPAARALRSDRTSSVGIVVPDLTNPFFTALVDQVERGLRDLGLSLHVCSSAGDVAIERDRVRSLQRSQVEVLVVTPVDHEASGEVLREAAASVPLVMLDQVAADVDSDWVGTDESEGMRLVVDHLVEQGVRTAAYVGAQPLDSSSIKRYDAVREHAAGRGIELVGGDELLGQFSVEWGVEAARRLADRTLPEAVVCAADVIALGVLQELDARGVAVPEDALVTGYDDIPLSSHPRLSLTTVRQPLAEISARAVALVEDLRGGGDDRVPVHEALLPRLVVRSSSSRSTQ</sequence>
<dbReference type="Proteomes" id="UP001239215">
    <property type="component" value="Unassembled WGS sequence"/>
</dbReference>
<organism evidence="5 6">
    <name type="scientific">Nocardioides zeae</name>
    <dbReference type="NCBI Taxonomy" id="1457234"/>
    <lineage>
        <taxon>Bacteria</taxon>
        <taxon>Bacillati</taxon>
        <taxon>Actinomycetota</taxon>
        <taxon>Actinomycetes</taxon>
        <taxon>Propionibacteriales</taxon>
        <taxon>Nocardioidaceae</taxon>
        <taxon>Nocardioides</taxon>
    </lineage>
</organism>
<dbReference type="EMBL" id="JAUTAN010000001">
    <property type="protein sequence ID" value="MDQ1106060.1"/>
    <property type="molecule type" value="Genomic_DNA"/>
</dbReference>
<proteinExistence type="predicted"/>